<keyword evidence="6" id="KW-0131">Cell cycle</keyword>
<evidence type="ECO:0000256" key="3">
    <source>
        <dbReference type="ARBA" id="ARBA00022618"/>
    </source>
</evidence>
<evidence type="ECO:0000313" key="8">
    <source>
        <dbReference type="Proteomes" id="UP000319103"/>
    </source>
</evidence>
<dbReference type="OrthoDB" id="3853096at2"/>
<keyword evidence="3 7" id="KW-0132">Cell division</keyword>
<dbReference type="GO" id="GO:0030428">
    <property type="term" value="C:cell septum"/>
    <property type="evidence" value="ECO:0007669"/>
    <property type="project" value="UniProtKB-SubCell"/>
</dbReference>
<evidence type="ECO:0000256" key="1">
    <source>
        <dbReference type="ARBA" id="ARBA00004431"/>
    </source>
</evidence>
<gene>
    <name evidence="7" type="ORF">E6W39_27040</name>
</gene>
<name>A0A540W8G2_9ACTN</name>
<evidence type="ECO:0000256" key="6">
    <source>
        <dbReference type="ARBA" id="ARBA00023306"/>
    </source>
</evidence>
<evidence type="ECO:0000256" key="5">
    <source>
        <dbReference type="ARBA" id="ARBA00023210"/>
    </source>
</evidence>
<evidence type="ECO:0000256" key="4">
    <source>
        <dbReference type="ARBA" id="ARBA00022969"/>
    </source>
</evidence>
<comment type="subcellular location">
    <subcellularLocation>
        <location evidence="1">Cell septum</location>
    </subcellularLocation>
</comment>
<keyword evidence="5" id="KW-0717">Septation</keyword>
<dbReference type="AlphaFoldDB" id="A0A540W8G2"/>
<keyword evidence="8" id="KW-1185">Reference proteome</keyword>
<organism evidence="7 8">
    <name type="scientific">Kitasatospora acidiphila</name>
    <dbReference type="NCBI Taxonomy" id="2567942"/>
    <lineage>
        <taxon>Bacteria</taxon>
        <taxon>Bacillati</taxon>
        <taxon>Actinomycetota</taxon>
        <taxon>Actinomycetes</taxon>
        <taxon>Kitasatosporales</taxon>
        <taxon>Streptomycetaceae</taxon>
        <taxon>Kitasatospora</taxon>
    </lineage>
</organism>
<evidence type="ECO:0000313" key="7">
    <source>
        <dbReference type="EMBL" id="TQF05227.1"/>
    </source>
</evidence>
<dbReference type="InterPro" id="IPR038658">
    <property type="entry name" value="SsgB_sf"/>
</dbReference>
<dbReference type="EMBL" id="VIGB01000003">
    <property type="protein sequence ID" value="TQF05227.1"/>
    <property type="molecule type" value="Genomic_DNA"/>
</dbReference>
<reference evidence="7 8" key="1">
    <citation type="submission" date="2019-06" db="EMBL/GenBank/DDBJ databases">
        <title>Description of Kitasatospora acidophila sp. nov. isolated from pine grove soil, and reclassification of Streptomyces novaecaesareae to Kitasatospora novaeceasareae comb. nov.</title>
        <authorList>
            <person name="Kim M.J."/>
        </authorList>
    </citation>
    <scope>NUCLEOTIDE SEQUENCE [LARGE SCALE GENOMIC DNA]</scope>
    <source>
        <strain evidence="7 8">MMS16-CNU292</strain>
    </source>
</reference>
<dbReference type="Gene3D" id="2.30.31.20">
    <property type="entry name" value="Sporulation-specific cell division protein SsgB"/>
    <property type="match status" value="1"/>
</dbReference>
<protein>
    <submittedName>
        <fullName evidence="7">SsgA family sporulation/cell division regulator</fullName>
    </submittedName>
</protein>
<dbReference type="GO" id="GO:0000917">
    <property type="term" value="P:division septum assembly"/>
    <property type="evidence" value="ECO:0007669"/>
    <property type="project" value="UniProtKB-KW"/>
</dbReference>
<dbReference type="Proteomes" id="UP000319103">
    <property type="component" value="Unassembled WGS sequence"/>
</dbReference>
<comment type="similarity">
    <text evidence="2">Belongs to the SsgA family.</text>
</comment>
<sequence>MRSASVEHVVQARLILSTQVSSGLSVVLRYRRNDPLAVRMVFPAEYSLDERSAPQGAAEVVWVFARQLLACGLELPSGLGDVHVRPCRGTHTMVELRAPEGVALVRFEAGDLRRFLWASYRAVPEDQELRHLDADRALAELLGS</sequence>
<keyword evidence="4" id="KW-0749">Sporulation</keyword>
<accession>A0A540W8G2</accession>
<dbReference type="InterPro" id="IPR006776">
    <property type="entry name" value="SsgB"/>
</dbReference>
<evidence type="ECO:0000256" key="2">
    <source>
        <dbReference type="ARBA" id="ARBA00009323"/>
    </source>
</evidence>
<comment type="caution">
    <text evidence="7">The sequence shown here is derived from an EMBL/GenBank/DDBJ whole genome shotgun (WGS) entry which is preliminary data.</text>
</comment>
<dbReference type="Pfam" id="PF04686">
    <property type="entry name" value="SsgA"/>
    <property type="match status" value="1"/>
</dbReference>
<proteinExistence type="inferred from homology"/>
<dbReference type="RefSeq" id="WP_141635724.1">
    <property type="nucleotide sequence ID" value="NZ_VIGB01000003.1"/>
</dbReference>
<dbReference type="GO" id="GO:0030435">
    <property type="term" value="P:sporulation resulting in formation of a cellular spore"/>
    <property type="evidence" value="ECO:0007669"/>
    <property type="project" value="UniProtKB-KW"/>
</dbReference>